<gene>
    <name evidence="4" type="ORF">BBOH_1434</name>
</gene>
<feature type="domain" description="Non-reducing end beta-L-arabinofuranosidase-like GH127 catalytic" evidence="1">
    <location>
        <begin position="34"/>
        <end position="485"/>
    </location>
</feature>
<protein>
    <recommendedName>
        <fullName evidence="6">Glycoside hydrolase family 127 protein</fullName>
    </recommendedName>
</protein>
<evidence type="ECO:0008006" key="6">
    <source>
        <dbReference type="Google" id="ProtNLM"/>
    </source>
</evidence>
<dbReference type="InterPro" id="IPR049046">
    <property type="entry name" value="Beta-AFase-like_GH127_middle"/>
</dbReference>
<dbReference type="eggNOG" id="COG3533">
    <property type="taxonomic scope" value="Bacteria"/>
</dbReference>
<feature type="domain" description="Non-reducing end beta-L-arabinofuranosidase-like GH127 middle" evidence="2">
    <location>
        <begin position="497"/>
        <end position="622"/>
    </location>
</feature>
<proteinExistence type="predicted"/>
<dbReference type="Pfam" id="PF07944">
    <property type="entry name" value="Beta-AFase-like_GH127_cat"/>
    <property type="match status" value="1"/>
</dbReference>
<keyword evidence="5" id="KW-1185">Reference proteome</keyword>
<dbReference type="RefSeq" id="WP_081930436.1">
    <property type="nucleotide sequence ID" value="NZ_JDUS01000021.1"/>
</dbReference>
<dbReference type="AlphaFoldDB" id="A0A086ZDW2"/>
<name>A0A086ZDW2_9BIFI</name>
<dbReference type="InterPro" id="IPR049174">
    <property type="entry name" value="Beta-AFase-like"/>
</dbReference>
<evidence type="ECO:0000313" key="4">
    <source>
        <dbReference type="EMBL" id="KFI44712.1"/>
    </source>
</evidence>
<dbReference type="Pfam" id="PF20737">
    <property type="entry name" value="Glyco_hydro127C"/>
    <property type="match status" value="1"/>
</dbReference>
<dbReference type="OrthoDB" id="9757939at2"/>
<dbReference type="GO" id="GO:0005975">
    <property type="term" value="P:carbohydrate metabolic process"/>
    <property type="evidence" value="ECO:0007669"/>
    <property type="project" value="InterPro"/>
</dbReference>
<accession>A0A086ZDW2</accession>
<dbReference type="SUPFAM" id="SSF48208">
    <property type="entry name" value="Six-hairpin glycosidases"/>
    <property type="match status" value="1"/>
</dbReference>
<dbReference type="EMBL" id="JGYP01000005">
    <property type="protein sequence ID" value="KFI44712.1"/>
    <property type="molecule type" value="Genomic_DNA"/>
</dbReference>
<dbReference type="InterPro" id="IPR012878">
    <property type="entry name" value="Beta-AFase-like_GH127_cat"/>
</dbReference>
<feature type="domain" description="Non-reducing end beta-L-arabinofuranosidase-like GH127 C-terminal" evidence="3">
    <location>
        <begin position="624"/>
        <end position="758"/>
    </location>
</feature>
<dbReference type="Proteomes" id="UP000029096">
    <property type="component" value="Unassembled WGS sequence"/>
</dbReference>
<dbReference type="STRING" id="1437606.BBOH_1434"/>
<organism evidence="4 5">
    <name type="scientific">Bifidobacterium bohemicum DSM 22767</name>
    <dbReference type="NCBI Taxonomy" id="1437606"/>
    <lineage>
        <taxon>Bacteria</taxon>
        <taxon>Bacillati</taxon>
        <taxon>Actinomycetota</taxon>
        <taxon>Actinomycetes</taxon>
        <taxon>Bifidobacteriales</taxon>
        <taxon>Bifidobacteriaceae</taxon>
        <taxon>Bifidobacterium</taxon>
    </lineage>
</organism>
<dbReference type="PANTHER" id="PTHR43465:SF2">
    <property type="entry name" value="DUF1680 DOMAIN PROTEIN (AFU_ORTHOLOGUE AFUA_1G08910)"/>
    <property type="match status" value="1"/>
</dbReference>
<comment type="caution">
    <text evidence="4">The sequence shown here is derived from an EMBL/GenBank/DDBJ whole genome shotgun (WGS) entry which is preliminary data.</text>
</comment>
<reference evidence="4 5" key="1">
    <citation type="submission" date="2014-03" db="EMBL/GenBank/DDBJ databases">
        <title>Genomics of Bifidobacteria.</title>
        <authorList>
            <person name="Ventura M."/>
            <person name="Milani C."/>
            <person name="Lugli G.A."/>
        </authorList>
    </citation>
    <scope>NUCLEOTIDE SEQUENCE [LARGE SCALE GENOMIC DNA]</scope>
    <source>
        <strain evidence="4 5">DSM 22767</strain>
    </source>
</reference>
<evidence type="ECO:0000259" key="2">
    <source>
        <dbReference type="Pfam" id="PF20736"/>
    </source>
</evidence>
<dbReference type="InterPro" id="IPR008928">
    <property type="entry name" value="6-hairpin_glycosidase_sf"/>
</dbReference>
<dbReference type="PANTHER" id="PTHR43465">
    <property type="entry name" value="DUF1680 DOMAIN PROTEIN (AFU_ORTHOLOGUE AFUA_1G08910)"/>
    <property type="match status" value="1"/>
</dbReference>
<dbReference type="Pfam" id="PF20736">
    <property type="entry name" value="Glyco_hydro127M"/>
    <property type="match status" value="1"/>
</dbReference>
<sequence length="761" mass="85292">MADDAHAGDGEFVSNDIARASSVRSRPLPLRDATVGQGFWGDEQELVRTQVLPFQWCALNDNVPGAAPSYCMHNFRAAAAQNRRRTAARSQGDRFVPPVYTDRGFNVLPDDPERPDPDRFYGFVFQDTDFSKWIEAVGYSLAHHPDAELEARADAAIDIVCAAQQENGYLDTYYILNGMDRHFTNLKDHHELYCMGHLIEGAVAYYEGTGKTRLLHAAQGFADYVASVFGTEPGRLRGYPGHEIAEMALVRLYEVTNERRYLDLAAYFVDERGRAPLYFEVEDRTRAKREGATYVPNDNQPMPYAYYQAHEPVVDQREAVGHAVRAGYLYSGVADVARLTENERLADTVRALWRNIVDRKLYVTGGVGATAFGEAYSYDYDLPNDLAYSETCAAIALVFFARRMLELEPKSEYADVMELALYNTVLAGMAMDGKSFFYVNPLEVRTEAVRSHDARFLHIKDVRQKWFGCACCPPNLARLVESVQEYAYTLADDGGTLFTHLYIDGMAVVHVLSKDEDDEDVALRLEVESGLPWNGHVRAVVHVDEGDGGADDYGDGHDGKISVPFIFAFRLPAWAGDQIEVAACTTVPAEAQGRVNRRVRDGYLYLAGTWRDGDVFEFDFPMPVMMLEANLRVSEDAGKVAFVRGPVVYCAEECDNGSRLHCLHVDAARVGERAENVTVEPFDFKAGAEALDGKGTGGVEPVSRCMVRLRVPAWRDEVRDAKPLYSRWHPPVRRRVEAVLIPYFAWANRGENEMRVFLDIS</sequence>
<evidence type="ECO:0000259" key="1">
    <source>
        <dbReference type="Pfam" id="PF07944"/>
    </source>
</evidence>
<dbReference type="InterPro" id="IPR049049">
    <property type="entry name" value="Beta-AFase-like_GH127_C"/>
</dbReference>
<evidence type="ECO:0000259" key="3">
    <source>
        <dbReference type="Pfam" id="PF20737"/>
    </source>
</evidence>
<evidence type="ECO:0000313" key="5">
    <source>
        <dbReference type="Proteomes" id="UP000029096"/>
    </source>
</evidence>